<dbReference type="PANTHER" id="PTHR15074">
    <property type="entry name" value="METHYL-CPG-BINDING PROTEIN"/>
    <property type="match status" value="1"/>
</dbReference>
<dbReference type="EMBL" id="ML213510">
    <property type="protein sequence ID" value="TFK52084.1"/>
    <property type="molecule type" value="Genomic_DNA"/>
</dbReference>
<dbReference type="OrthoDB" id="10265068at2759"/>
<dbReference type="InterPro" id="IPR045138">
    <property type="entry name" value="MeCP2/MBD4"/>
</dbReference>
<dbReference type="SUPFAM" id="SSF48150">
    <property type="entry name" value="DNA-glycosylase"/>
    <property type="match status" value="1"/>
</dbReference>
<accession>A0A5C3N372</accession>
<evidence type="ECO:0000313" key="4">
    <source>
        <dbReference type="Proteomes" id="UP000305948"/>
    </source>
</evidence>
<evidence type="ECO:0000313" key="3">
    <source>
        <dbReference type="EMBL" id="TFK52084.1"/>
    </source>
</evidence>
<dbReference type="GO" id="GO:0003677">
    <property type="term" value="F:DNA binding"/>
    <property type="evidence" value="ECO:0007669"/>
    <property type="project" value="InterPro"/>
</dbReference>
<sequence length="326" mass="36583">MLPGILMSLPETPKKCSTVSPYFSPSVESRYFNLGAPHVEHYSGGSVVTAPAARRRTVWTVLAEHDSSGCDSGIGGPNAVVSTFQFERSLTYDPAFLSFGDLFIQTYDELWHSKPILIQEHVNQDPWKLLVATMFLNKTAGRISIPIFWEVMKRWATPQELSLADATELIELIKPLGLQHQRAKRLIQLSSVYMSNPPSPDLLYRSKSPRKRVRPTGIPGVSTGCDALEDTAQPVTYPPTPISHLPGAGPYALDSYRIFCVPGDEWKIVRPTDKELIKYLKWRWAITSFDFWDPDRGIVRKIELAEMQSLTAELRASRGSHGLDEL</sequence>
<dbReference type="AlphaFoldDB" id="A0A5C3N372"/>
<protein>
    <recommendedName>
        <fullName evidence="5">DNA glycosylase</fullName>
    </recommendedName>
</protein>
<comment type="subcellular location">
    <subcellularLocation>
        <location evidence="1">Nucleus</location>
    </subcellularLocation>
</comment>
<dbReference type="Gene3D" id="1.10.340.30">
    <property type="entry name" value="Hypothetical protein, domain 2"/>
    <property type="match status" value="1"/>
</dbReference>
<dbReference type="GO" id="GO:0003824">
    <property type="term" value="F:catalytic activity"/>
    <property type="evidence" value="ECO:0007669"/>
    <property type="project" value="InterPro"/>
</dbReference>
<gene>
    <name evidence="3" type="ORF">OE88DRAFT_1658875</name>
</gene>
<dbReference type="InterPro" id="IPR011257">
    <property type="entry name" value="DNA_glycosylase"/>
</dbReference>
<dbReference type="PANTHER" id="PTHR15074:SF0">
    <property type="entry name" value="METHYL-CPG-BINDING DOMAIN PROTEIN 4-LIKE PROTEIN"/>
    <property type="match status" value="1"/>
</dbReference>
<proteinExistence type="predicted"/>
<keyword evidence="2" id="KW-0539">Nucleus</keyword>
<organism evidence="3 4">
    <name type="scientific">Heliocybe sulcata</name>
    <dbReference type="NCBI Taxonomy" id="5364"/>
    <lineage>
        <taxon>Eukaryota</taxon>
        <taxon>Fungi</taxon>
        <taxon>Dikarya</taxon>
        <taxon>Basidiomycota</taxon>
        <taxon>Agaricomycotina</taxon>
        <taxon>Agaricomycetes</taxon>
        <taxon>Gloeophyllales</taxon>
        <taxon>Gloeophyllaceae</taxon>
        <taxon>Heliocybe</taxon>
    </lineage>
</organism>
<evidence type="ECO:0000256" key="2">
    <source>
        <dbReference type="ARBA" id="ARBA00023242"/>
    </source>
</evidence>
<reference evidence="3 4" key="1">
    <citation type="journal article" date="2019" name="Nat. Ecol. Evol.">
        <title>Megaphylogeny resolves global patterns of mushroom evolution.</title>
        <authorList>
            <person name="Varga T."/>
            <person name="Krizsan K."/>
            <person name="Foldi C."/>
            <person name="Dima B."/>
            <person name="Sanchez-Garcia M."/>
            <person name="Sanchez-Ramirez S."/>
            <person name="Szollosi G.J."/>
            <person name="Szarkandi J.G."/>
            <person name="Papp V."/>
            <person name="Albert L."/>
            <person name="Andreopoulos W."/>
            <person name="Angelini C."/>
            <person name="Antonin V."/>
            <person name="Barry K.W."/>
            <person name="Bougher N.L."/>
            <person name="Buchanan P."/>
            <person name="Buyck B."/>
            <person name="Bense V."/>
            <person name="Catcheside P."/>
            <person name="Chovatia M."/>
            <person name="Cooper J."/>
            <person name="Damon W."/>
            <person name="Desjardin D."/>
            <person name="Finy P."/>
            <person name="Geml J."/>
            <person name="Haridas S."/>
            <person name="Hughes K."/>
            <person name="Justo A."/>
            <person name="Karasinski D."/>
            <person name="Kautmanova I."/>
            <person name="Kiss B."/>
            <person name="Kocsube S."/>
            <person name="Kotiranta H."/>
            <person name="LaButti K.M."/>
            <person name="Lechner B.E."/>
            <person name="Liimatainen K."/>
            <person name="Lipzen A."/>
            <person name="Lukacs Z."/>
            <person name="Mihaltcheva S."/>
            <person name="Morgado L.N."/>
            <person name="Niskanen T."/>
            <person name="Noordeloos M.E."/>
            <person name="Ohm R.A."/>
            <person name="Ortiz-Santana B."/>
            <person name="Ovrebo C."/>
            <person name="Racz N."/>
            <person name="Riley R."/>
            <person name="Savchenko A."/>
            <person name="Shiryaev A."/>
            <person name="Soop K."/>
            <person name="Spirin V."/>
            <person name="Szebenyi C."/>
            <person name="Tomsovsky M."/>
            <person name="Tulloss R.E."/>
            <person name="Uehling J."/>
            <person name="Grigoriev I.V."/>
            <person name="Vagvolgyi C."/>
            <person name="Papp T."/>
            <person name="Martin F.M."/>
            <person name="Miettinen O."/>
            <person name="Hibbett D.S."/>
            <person name="Nagy L.G."/>
        </authorList>
    </citation>
    <scope>NUCLEOTIDE SEQUENCE [LARGE SCALE GENOMIC DNA]</scope>
    <source>
        <strain evidence="3 4">OMC1185</strain>
    </source>
</reference>
<dbReference type="Proteomes" id="UP000305948">
    <property type="component" value="Unassembled WGS sequence"/>
</dbReference>
<dbReference type="STRING" id="5364.A0A5C3N372"/>
<keyword evidence="4" id="KW-1185">Reference proteome</keyword>
<evidence type="ECO:0000256" key="1">
    <source>
        <dbReference type="ARBA" id="ARBA00004123"/>
    </source>
</evidence>
<name>A0A5C3N372_9AGAM</name>
<dbReference type="GO" id="GO:0005634">
    <property type="term" value="C:nucleus"/>
    <property type="evidence" value="ECO:0007669"/>
    <property type="project" value="UniProtKB-SubCell"/>
</dbReference>
<evidence type="ECO:0008006" key="5">
    <source>
        <dbReference type="Google" id="ProtNLM"/>
    </source>
</evidence>
<dbReference type="GO" id="GO:0006281">
    <property type="term" value="P:DNA repair"/>
    <property type="evidence" value="ECO:0007669"/>
    <property type="project" value="InterPro"/>
</dbReference>